<proteinExistence type="predicted"/>
<keyword evidence="2" id="KW-1185">Reference proteome</keyword>
<evidence type="ECO:0000313" key="2">
    <source>
        <dbReference type="Proteomes" id="UP000887013"/>
    </source>
</evidence>
<protein>
    <submittedName>
        <fullName evidence="1">Uncharacterized protein</fullName>
    </submittedName>
</protein>
<accession>A0A8X6U677</accession>
<organism evidence="1 2">
    <name type="scientific">Nephila pilipes</name>
    <name type="common">Giant wood spider</name>
    <name type="synonym">Nephila maculata</name>
    <dbReference type="NCBI Taxonomy" id="299642"/>
    <lineage>
        <taxon>Eukaryota</taxon>
        <taxon>Metazoa</taxon>
        <taxon>Ecdysozoa</taxon>
        <taxon>Arthropoda</taxon>
        <taxon>Chelicerata</taxon>
        <taxon>Arachnida</taxon>
        <taxon>Araneae</taxon>
        <taxon>Araneomorphae</taxon>
        <taxon>Entelegynae</taxon>
        <taxon>Araneoidea</taxon>
        <taxon>Nephilidae</taxon>
        <taxon>Nephila</taxon>
    </lineage>
</organism>
<comment type="caution">
    <text evidence="1">The sequence shown here is derived from an EMBL/GenBank/DDBJ whole genome shotgun (WGS) entry which is preliminary data.</text>
</comment>
<dbReference type="Proteomes" id="UP000887013">
    <property type="component" value="Unassembled WGS sequence"/>
</dbReference>
<name>A0A8X6U677_NEPPI</name>
<evidence type="ECO:0000313" key="1">
    <source>
        <dbReference type="EMBL" id="GFT82510.1"/>
    </source>
</evidence>
<dbReference type="EMBL" id="BMAW01023398">
    <property type="protein sequence ID" value="GFT82510.1"/>
    <property type="molecule type" value="Genomic_DNA"/>
</dbReference>
<dbReference type="AlphaFoldDB" id="A0A8X6U677"/>
<sequence>MRTSCWIVGKTTQRFILRLPPYSRLHDDEGGATLSSSPSLVKVKCVHASLLLVNMPSEELCSFSQKNESTEAIAKKLFNEVKTS</sequence>
<gene>
    <name evidence="1" type="ORF">NPIL_309411</name>
</gene>
<reference evidence="1" key="1">
    <citation type="submission" date="2020-08" db="EMBL/GenBank/DDBJ databases">
        <title>Multicomponent nature underlies the extraordinary mechanical properties of spider dragline silk.</title>
        <authorList>
            <person name="Kono N."/>
            <person name="Nakamura H."/>
            <person name="Mori M."/>
            <person name="Yoshida Y."/>
            <person name="Ohtoshi R."/>
            <person name="Malay A.D."/>
            <person name="Moran D.A.P."/>
            <person name="Tomita M."/>
            <person name="Numata K."/>
            <person name="Arakawa K."/>
        </authorList>
    </citation>
    <scope>NUCLEOTIDE SEQUENCE</scope>
</reference>